<keyword evidence="2" id="KW-0288">FMN</keyword>
<dbReference type="SUPFAM" id="SSF63380">
    <property type="entry name" value="Riboflavin synthase domain-like"/>
    <property type="match status" value="1"/>
</dbReference>
<comment type="caution">
    <text evidence="8">The sequence shown here is derived from an EMBL/GenBank/DDBJ whole genome shotgun (WGS) entry which is preliminary data.</text>
</comment>
<dbReference type="Gene3D" id="3.40.50.80">
    <property type="entry name" value="Nucleotide-binding domain of ferredoxin-NADP reductase (FNR) module"/>
    <property type="match status" value="1"/>
</dbReference>
<dbReference type="EC" id="1.6.2.4" evidence="4"/>
<feature type="domain" description="Flavodoxin-like" evidence="6">
    <location>
        <begin position="55"/>
        <end position="192"/>
    </location>
</feature>
<dbReference type="PANTHER" id="PTHR19384">
    <property type="entry name" value="NITRIC OXIDE SYNTHASE-RELATED"/>
    <property type="match status" value="1"/>
</dbReference>
<name>A0A323VDI6_9RHOO</name>
<dbReference type="AlphaFoldDB" id="A0A323VDI6"/>
<dbReference type="PANTHER" id="PTHR19384:SF17">
    <property type="entry name" value="NADPH--CYTOCHROME P450 REDUCTASE"/>
    <property type="match status" value="1"/>
</dbReference>
<dbReference type="OrthoDB" id="9816402at2"/>
<dbReference type="EMBL" id="QKOE01000001">
    <property type="protein sequence ID" value="PZA18368.1"/>
    <property type="molecule type" value="Genomic_DNA"/>
</dbReference>
<keyword evidence="3" id="KW-0813">Transport</keyword>
<dbReference type="InterPro" id="IPR001094">
    <property type="entry name" value="Flavdoxin-like"/>
</dbReference>
<dbReference type="SUPFAM" id="SSF52343">
    <property type="entry name" value="Ferredoxin reductase-like, C-terminal NADP-linked domain"/>
    <property type="match status" value="1"/>
</dbReference>
<evidence type="ECO:0000256" key="4">
    <source>
        <dbReference type="ARBA" id="ARBA00023797"/>
    </source>
</evidence>
<dbReference type="InterPro" id="IPR029039">
    <property type="entry name" value="Flavoprotein-like_sf"/>
</dbReference>
<keyword evidence="9" id="KW-1185">Reference proteome</keyword>
<gene>
    <name evidence="8" type="ORF">DNK49_02235</name>
</gene>
<dbReference type="PRINTS" id="PR00369">
    <property type="entry name" value="FLAVODOXIN"/>
</dbReference>
<dbReference type="InterPro" id="IPR017927">
    <property type="entry name" value="FAD-bd_FR_type"/>
</dbReference>
<evidence type="ECO:0000259" key="7">
    <source>
        <dbReference type="PROSITE" id="PS51384"/>
    </source>
</evidence>
<dbReference type="InterPro" id="IPR001433">
    <property type="entry name" value="OxRdtase_FAD/NAD-bd"/>
</dbReference>
<evidence type="ECO:0000256" key="2">
    <source>
        <dbReference type="ARBA" id="ARBA00022643"/>
    </source>
</evidence>
<dbReference type="GO" id="GO:0010181">
    <property type="term" value="F:FMN binding"/>
    <property type="evidence" value="ECO:0007669"/>
    <property type="project" value="InterPro"/>
</dbReference>
<dbReference type="GO" id="GO:0005829">
    <property type="term" value="C:cytosol"/>
    <property type="evidence" value="ECO:0007669"/>
    <property type="project" value="TreeGrafter"/>
</dbReference>
<dbReference type="InterPro" id="IPR008254">
    <property type="entry name" value="Flavodoxin/NO_synth"/>
</dbReference>
<evidence type="ECO:0000313" key="8">
    <source>
        <dbReference type="EMBL" id="PZA18368.1"/>
    </source>
</evidence>
<feature type="domain" description="FAD-binding FR-type" evidence="7">
    <location>
        <begin position="206"/>
        <end position="318"/>
    </location>
</feature>
<dbReference type="GO" id="GO:0050660">
    <property type="term" value="F:flavin adenine dinucleotide binding"/>
    <property type="evidence" value="ECO:0007669"/>
    <property type="project" value="TreeGrafter"/>
</dbReference>
<evidence type="ECO:0000256" key="3">
    <source>
        <dbReference type="ARBA" id="ARBA00022982"/>
    </source>
</evidence>
<feature type="transmembrane region" description="Helical" evidence="5">
    <location>
        <begin position="12"/>
        <end position="29"/>
    </location>
</feature>
<accession>A0A323VDI6</accession>
<evidence type="ECO:0000256" key="5">
    <source>
        <dbReference type="SAM" id="Phobius"/>
    </source>
</evidence>
<dbReference type="PRINTS" id="PR00371">
    <property type="entry name" value="FPNCR"/>
</dbReference>
<protein>
    <recommendedName>
        <fullName evidence="4">NADPH--hemoprotein reductase</fullName>
        <ecNumber evidence="4">1.6.2.4</ecNumber>
    </recommendedName>
</protein>
<sequence>MPITSELPRLLSAIAVIGSYGALCAIIAWREHKRRITHAGYGARHAPFAAGTQPLTLVFASQTGFAEDIALGAAQQLRDAGVPADAMPLEQLDAARLSASSRLLFVASTCGDGDAPDNAMTFVQRSMTEQTSLAHLEYGLLALGDRSYRHFCRFGRQLDNWLQQSGARPLFERIEVDRGDATALADWQHRLGHLSGSADLPTRSQPTLSSWQLVERAHLNPGSAGLPTYDLKLSPADGSPIHWEAGDLVQLTPPGDPTHPREYSIASIPAEGHLRLLVRQQQRADGSPGVASGWLTRELPPGEHIALRIRPHRNFRLGDNLRRPLILIGNGTGLAGLRAHLSARIAAGDHRNWLIFGERNARHDFYYRNEIEGWLAGDHIVRADFAFSRDQQDRIYVQDLILKGADTLRDWVADGAAIYVCGNAVGMASAVDQALGTVLGKDARDQLLAEGRYRRDVY</sequence>
<dbReference type="GO" id="GO:0003958">
    <property type="term" value="F:NADPH-hemoprotein reductase activity"/>
    <property type="evidence" value="ECO:0007669"/>
    <property type="project" value="UniProtKB-EC"/>
</dbReference>
<dbReference type="InterPro" id="IPR017938">
    <property type="entry name" value="Riboflavin_synthase-like_b-brl"/>
</dbReference>
<dbReference type="PROSITE" id="PS51384">
    <property type="entry name" value="FAD_FR"/>
    <property type="match status" value="1"/>
</dbReference>
<keyword evidence="3" id="KW-0249">Electron transport</keyword>
<dbReference type="Gene3D" id="2.40.30.10">
    <property type="entry name" value="Translation factors"/>
    <property type="match status" value="1"/>
</dbReference>
<dbReference type="Pfam" id="PF00175">
    <property type="entry name" value="NAD_binding_1"/>
    <property type="match status" value="1"/>
</dbReference>
<dbReference type="InterPro" id="IPR001709">
    <property type="entry name" value="Flavoprot_Pyr_Nucl_cyt_Rdtase"/>
</dbReference>
<dbReference type="Proteomes" id="UP000248259">
    <property type="component" value="Unassembled WGS sequence"/>
</dbReference>
<proteinExistence type="predicted"/>
<reference evidence="8 9" key="1">
    <citation type="submission" date="2018-06" db="EMBL/GenBank/DDBJ databases">
        <title>Azoarcus communis strain SWub3 genome.</title>
        <authorList>
            <person name="Zorraquino Salvo V."/>
            <person name="Toubiana D."/>
            <person name="Blumwald E."/>
        </authorList>
    </citation>
    <scope>NUCLEOTIDE SEQUENCE [LARGE SCALE GENOMIC DNA]</scope>
    <source>
        <strain evidence="8 9">SWub3</strain>
    </source>
</reference>
<keyword evidence="5" id="KW-1133">Transmembrane helix</keyword>
<dbReference type="RefSeq" id="WP_110522669.1">
    <property type="nucleotide sequence ID" value="NZ_QKOE01000001.1"/>
</dbReference>
<evidence type="ECO:0000256" key="1">
    <source>
        <dbReference type="ARBA" id="ARBA00022630"/>
    </source>
</evidence>
<dbReference type="InterPro" id="IPR039261">
    <property type="entry name" value="FNR_nucleotide-bd"/>
</dbReference>
<keyword evidence="5" id="KW-0812">Transmembrane</keyword>
<evidence type="ECO:0000313" key="9">
    <source>
        <dbReference type="Proteomes" id="UP000248259"/>
    </source>
</evidence>
<dbReference type="SUPFAM" id="SSF52218">
    <property type="entry name" value="Flavoproteins"/>
    <property type="match status" value="1"/>
</dbReference>
<keyword evidence="1" id="KW-0285">Flavoprotein</keyword>
<dbReference type="PROSITE" id="PS50902">
    <property type="entry name" value="FLAVODOXIN_LIKE"/>
    <property type="match status" value="1"/>
</dbReference>
<organism evidence="8 9">
    <name type="scientific">Parazoarcus communis SWub3 = DSM 12120</name>
    <dbReference type="NCBI Taxonomy" id="1121029"/>
    <lineage>
        <taxon>Bacteria</taxon>
        <taxon>Pseudomonadati</taxon>
        <taxon>Pseudomonadota</taxon>
        <taxon>Betaproteobacteria</taxon>
        <taxon>Rhodocyclales</taxon>
        <taxon>Zoogloeaceae</taxon>
        <taxon>Parazoarcus</taxon>
    </lineage>
</organism>
<evidence type="ECO:0000259" key="6">
    <source>
        <dbReference type="PROSITE" id="PS50902"/>
    </source>
</evidence>
<dbReference type="Pfam" id="PF00258">
    <property type="entry name" value="Flavodoxin_1"/>
    <property type="match status" value="1"/>
</dbReference>
<dbReference type="CDD" id="cd06200">
    <property type="entry name" value="SiR_like1"/>
    <property type="match status" value="1"/>
</dbReference>
<dbReference type="Gene3D" id="3.40.50.360">
    <property type="match status" value="1"/>
</dbReference>
<keyword evidence="5" id="KW-0472">Membrane</keyword>